<comment type="caution">
    <text evidence="7">The sequence shown here is derived from an EMBL/GenBank/DDBJ whole genome shotgun (WGS) entry which is preliminary data.</text>
</comment>
<evidence type="ECO:0000313" key="7">
    <source>
        <dbReference type="EMBL" id="OUL58879.1"/>
    </source>
</evidence>
<feature type="transmembrane region" description="Helical" evidence="5">
    <location>
        <begin position="7"/>
        <end position="24"/>
    </location>
</feature>
<accession>A0A244CUG1</accession>
<organism evidence="7 8">
    <name type="scientific">Pseudoalteromonas ulvae</name>
    <dbReference type="NCBI Taxonomy" id="107327"/>
    <lineage>
        <taxon>Bacteria</taxon>
        <taxon>Pseudomonadati</taxon>
        <taxon>Pseudomonadota</taxon>
        <taxon>Gammaproteobacteria</taxon>
        <taxon>Alteromonadales</taxon>
        <taxon>Pseudoalteromonadaceae</taxon>
        <taxon>Pseudoalteromonas</taxon>
    </lineage>
</organism>
<dbReference type="EMBL" id="MWPV01000001">
    <property type="protein sequence ID" value="OUL58879.1"/>
    <property type="molecule type" value="Genomic_DNA"/>
</dbReference>
<feature type="transmembrane region" description="Helical" evidence="5">
    <location>
        <begin position="105"/>
        <end position="123"/>
    </location>
</feature>
<feature type="transmembrane region" description="Helical" evidence="5">
    <location>
        <begin position="358"/>
        <end position="382"/>
    </location>
</feature>
<evidence type="ECO:0000256" key="1">
    <source>
        <dbReference type="ARBA" id="ARBA00004141"/>
    </source>
</evidence>
<keyword evidence="4 5" id="KW-0472">Membrane</keyword>
<comment type="subcellular location">
    <subcellularLocation>
        <location evidence="1">Membrane</location>
        <topology evidence="1">Multi-pass membrane protein</topology>
    </subcellularLocation>
</comment>
<dbReference type="AlphaFoldDB" id="A0A244CUG1"/>
<evidence type="ECO:0000256" key="3">
    <source>
        <dbReference type="ARBA" id="ARBA00022989"/>
    </source>
</evidence>
<feature type="transmembrane region" description="Helical" evidence="5">
    <location>
        <begin position="64"/>
        <end position="85"/>
    </location>
</feature>
<reference evidence="7 8" key="1">
    <citation type="submission" date="2017-02" db="EMBL/GenBank/DDBJ databases">
        <title>Pseudoalteromonas ulvae TC14 Genome.</title>
        <authorList>
            <person name="Molmeret M."/>
        </authorList>
    </citation>
    <scope>NUCLEOTIDE SEQUENCE [LARGE SCALE GENOMIC DNA]</scope>
    <source>
        <strain evidence="7">TC14</strain>
    </source>
</reference>
<proteinExistence type="predicted"/>
<evidence type="ECO:0000256" key="2">
    <source>
        <dbReference type="ARBA" id="ARBA00022692"/>
    </source>
</evidence>
<feature type="transmembrane region" description="Helical" evidence="5">
    <location>
        <begin position="216"/>
        <end position="241"/>
    </location>
</feature>
<dbReference type="RefSeq" id="WP_086742257.1">
    <property type="nucleotide sequence ID" value="NZ_MWPV01000001.1"/>
</dbReference>
<feature type="transmembrane region" description="Helical" evidence="5">
    <location>
        <begin position="247"/>
        <end position="266"/>
    </location>
</feature>
<feature type="transmembrane region" description="Helical" evidence="5">
    <location>
        <begin position="30"/>
        <end position="52"/>
    </location>
</feature>
<dbReference type="InterPro" id="IPR007016">
    <property type="entry name" value="O-antigen_ligase-rel_domated"/>
</dbReference>
<gene>
    <name evidence="7" type="ORF">B1199_00920</name>
</gene>
<dbReference type="OrthoDB" id="9783389at2"/>
<feature type="domain" description="O-antigen ligase-related" evidence="6">
    <location>
        <begin position="231"/>
        <end position="373"/>
    </location>
</feature>
<keyword evidence="8" id="KW-1185">Reference proteome</keyword>
<feature type="transmembrane region" description="Helical" evidence="5">
    <location>
        <begin position="273"/>
        <end position="294"/>
    </location>
</feature>
<name>A0A244CUG1_PSEDV</name>
<evidence type="ECO:0000256" key="4">
    <source>
        <dbReference type="ARBA" id="ARBA00023136"/>
    </source>
</evidence>
<evidence type="ECO:0000313" key="8">
    <source>
        <dbReference type="Proteomes" id="UP000194841"/>
    </source>
</evidence>
<keyword evidence="3 5" id="KW-1133">Transmembrane helix</keyword>
<dbReference type="PANTHER" id="PTHR37422">
    <property type="entry name" value="TEICHURONIC ACID BIOSYNTHESIS PROTEIN TUAE"/>
    <property type="match status" value="1"/>
</dbReference>
<evidence type="ECO:0000259" key="6">
    <source>
        <dbReference type="Pfam" id="PF04932"/>
    </source>
</evidence>
<dbReference type="GO" id="GO:0016020">
    <property type="term" value="C:membrane"/>
    <property type="evidence" value="ECO:0007669"/>
    <property type="project" value="UniProtKB-SubCell"/>
</dbReference>
<evidence type="ECO:0000256" key="5">
    <source>
        <dbReference type="SAM" id="Phobius"/>
    </source>
</evidence>
<feature type="transmembrane region" description="Helical" evidence="5">
    <location>
        <begin position="185"/>
        <end position="204"/>
    </location>
</feature>
<feature type="transmembrane region" description="Helical" evidence="5">
    <location>
        <begin position="418"/>
        <end position="440"/>
    </location>
</feature>
<feature type="transmembrane region" description="Helical" evidence="5">
    <location>
        <begin position="135"/>
        <end position="155"/>
    </location>
</feature>
<sequence length="453" mass="49980">MGTKLKAVILGCLCLIIFWLPIPLGSYRPWAMMLLSCFVGGLFLAHLGLAYFNRGHLLPPKQSLVILAPILAVIAVLGIQLIPGLTASENTLNTLTTLSIDPTQTKVMLIKSITYFMFAWLIFSYVNHVDALKKVCYSIIAAGLFQALYATYLNLNSDITSPLFGYQHHDRATGSFTYWNFLANYLALCLSIGIGLLISQLALSSSGSQLRAKLRGVITILLSSKMLLRLSLIAMIIALILTRSRMGNSAFFISLAAISLFAFFFYNRRPRYLRTLIVSFFILDLIIVGAMFGLEKVKERLVETSLSSETRDEVVSDSLPLILDNPILGSGGGSFYTAFPAYQPGPYSGFYDNAHNDYIQFAVELGLPITLLLGAMMLFALYQAIHTMVKRKTPLYQGIAFGCAVAILHMLLHSTVDYSLQAGANALTFIVILCLVIITAHLPHPKRRHSQDS</sequence>
<dbReference type="PANTHER" id="PTHR37422:SF13">
    <property type="entry name" value="LIPOPOLYSACCHARIDE BIOSYNTHESIS PROTEIN PA4999-RELATED"/>
    <property type="match status" value="1"/>
</dbReference>
<dbReference type="InterPro" id="IPR051533">
    <property type="entry name" value="WaaL-like"/>
</dbReference>
<keyword evidence="2 5" id="KW-0812">Transmembrane</keyword>
<feature type="transmembrane region" description="Helical" evidence="5">
    <location>
        <begin position="394"/>
        <end position="412"/>
    </location>
</feature>
<protein>
    <submittedName>
        <fullName evidence="7">O-antigen polymerase</fullName>
    </submittedName>
</protein>
<dbReference type="Pfam" id="PF04932">
    <property type="entry name" value="Wzy_C"/>
    <property type="match status" value="1"/>
</dbReference>
<dbReference type="Proteomes" id="UP000194841">
    <property type="component" value="Unassembled WGS sequence"/>
</dbReference>